<evidence type="ECO:0000313" key="2">
    <source>
        <dbReference type="Proteomes" id="UP000308730"/>
    </source>
</evidence>
<proteinExistence type="predicted"/>
<reference evidence="1 2" key="1">
    <citation type="submission" date="2019-02" db="EMBL/GenBank/DDBJ databases">
        <title>Genome sequencing of the rare red list fungi Antrodiella citrinella (Flaviporus citrinellus).</title>
        <authorList>
            <person name="Buettner E."/>
            <person name="Kellner H."/>
        </authorList>
    </citation>
    <scope>NUCLEOTIDE SEQUENCE [LARGE SCALE GENOMIC DNA]</scope>
    <source>
        <strain evidence="1 2">DSM 108506</strain>
    </source>
</reference>
<dbReference type="EMBL" id="SGPM01000025">
    <property type="protein sequence ID" value="THH32273.1"/>
    <property type="molecule type" value="Genomic_DNA"/>
</dbReference>
<comment type="caution">
    <text evidence="1">The sequence shown here is derived from an EMBL/GenBank/DDBJ whole genome shotgun (WGS) entry which is preliminary data.</text>
</comment>
<dbReference type="Proteomes" id="UP000308730">
    <property type="component" value="Unassembled WGS sequence"/>
</dbReference>
<evidence type="ECO:0000313" key="1">
    <source>
        <dbReference type="EMBL" id="THH32273.1"/>
    </source>
</evidence>
<dbReference type="OrthoDB" id="6845681at2759"/>
<sequence>MSDPRRNDLSQNQASTLGTTSDAYVDLMHGEGQEVEVDEFDNLGPQRACFACVTNLSNTSQAYFFCLNRYVLVDLAFGMTIQGPALLPPFLADMLHDPDHASAHRFTLLSSILPDARRGTHRDPSLERLLLSLGPQHHRRLPT</sequence>
<dbReference type="AlphaFoldDB" id="A0A4V3XJA4"/>
<gene>
    <name evidence="1" type="ORF">EUX98_g1923</name>
</gene>
<name>A0A4V3XJA4_9APHY</name>
<accession>A0A4V3XJA4</accession>
<keyword evidence="2" id="KW-1185">Reference proteome</keyword>
<organism evidence="1 2">
    <name type="scientific">Antrodiella citrinella</name>
    <dbReference type="NCBI Taxonomy" id="2447956"/>
    <lineage>
        <taxon>Eukaryota</taxon>
        <taxon>Fungi</taxon>
        <taxon>Dikarya</taxon>
        <taxon>Basidiomycota</taxon>
        <taxon>Agaricomycotina</taxon>
        <taxon>Agaricomycetes</taxon>
        <taxon>Polyporales</taxon>
        <taxon>Steccherinaceae</taxon>
        <taxon>Antrodiella</taxon>
    </lineage>
</organism>
<protein>
    <submittedName>
        <fullName evidence="1">Uncharacterized protein</fullName>
    </submittedName>
</protein>